<sequence length="136" mass="15232">MEDRQFYVPCETNPTKSSTREINSNLLAIENSGAITPSDRRTAKAQQKALARFYGLPKVCKEDAPLRPIVSLKGTSTYGLAKWLFMRLQFLTADSETTVRPSRQFVEKIKGVSLLPIDIMDSNPQDLAVETVELLL</sequence>
<organism evidence="1 2">
    <name type="scientific">Dibothriocephalus latus</name>
    <name type="common">Fish tapeworm</name>
    <name type="synonym">Diphyllobothrium latum</name>
    <dbReference type="NCBI Taxonomy" id="60516"/>
    <lineage>
        <taxon>Eukaryota</taxon>
        <taxon>Metazoa</taxon>
        <taxon>Spiralia</taxon>
        <taxon>Lophotrochozoa</taxon>
        <taxon>Platyhelminthes</taxon>
        <taxon>Cestoda</taxon>
        <taxon>Eucestoda</taxon>
        <taxon>Diphyllobothriidea</taxon>
        <taxon>Diphyllobothriidae</taxon>
        <taxon>Dibothriocephalus</taxon>
    </lineage>
</organism>
<dbReference type="OrthoDB" id="6270785at2759"/>
<dbReference type="EMBL" id="UYRU01052283">
    <property type="protein sequence ID" value="VDN11794.1"/>
    <property type="molecule type" value="Genomic_DNA"/>
</dbReference>
<evidence type="ECO:0000313" key="2">
    <source>
        <dbReference type="Proteomes" id="UP000281553"/>
    </source>
</evidence>
<dbReference type="AlphaFoldDB" id="A0A3P7L561"/>
<proteinExistence type="predicted"/>
<name>A0A3P7L561_DIBLA</name>
<gene>
    <name evidence="1" type="ORF">DILT_LOCUS7625</name>
</gene>
<dbReference type="Proteomes" id="UP000281553">
    <property type="component" value="Unassembled WGS sequence"/>
</dbReference>
<accession>A0A3P7L561</accession>
<reference evidence="1 2" key="1">
    <citation type="submission" date="2018-11" db="EMBL/GenBank/DDBJ databases">
        <authorList>
            <consortium name="Pathogen Informatics"/>
        </authorList>
    </citation>
    <scope>NUCLEOTIDE SEQUENCE [LARGE SCALE GENOMIC DNA]</scope>
</reference>
<keyword evidence="2" id="KW-1185">Reference proteome</keyword>
<evidence type="ECO:0000313" key="1">
    <source>
        <dbReference type="EMBL" id="VDN11794.1"/>
    </source>
</evidence>
<protein>
    <submittedName>
        <fullName evidence="1">Uncharacterized protein</fullName>
    </submittedName>
</protein>